<protein>
    <submittedName>
        <fullName evidence="1">Bm8734</fullName>
    </submittedName>
</protein>
<name>A0A0J9XNF3_BRUMA</name>
<sequence length="59" mass="6736">MAVLDEYFTSMTSIPNESSDKISVRIGKYDKFLLRDKFDSSSDIRNSGLIYLTEKRPVG</sequence>
<evidence type="ECO:0000313" key="2">
    <source>
        <dbReference type="WormBase" id="Bm8734"/>
    </source>
</evidence>
<evidence type="ECO:0000313" key="1">
    <source>
        <dbReference type="EMBL" id="CDP91880.1"/>
    </source>
</evidence>
<reference evidence="1" key="2">
    <citation type="submission" date="2012-12" db="EMBL/GenBank/DDBJ databases">
        <authorList>
            <person name="Gao Y.W."/>
            <person name="Fan S.T."/>
            <person name="Sun H.T."/>
            <person name="Wang Z."/>
            <person name="Gao X.L."/>
            <person name="Li Y.G."/>
            <person name="Wang T.C."/>
            <person name="Zhang K."/>
            <person name="Xu W.W."/>
            <person name="Yu Z.J."/>
            <person name="Xia X.Z."/>
        </authorList>
    </citation>
    <scope>NUCLEOTIDE SEQUENCE</scope>
    <source>
        <strain evidence="1">FR3</strain>
    </source>
</reference>
<gene>
    <name evidence="1 2" type="ORF">Bm8734</name>
    <name evidence="1" type="ORF">BM_Bm8734</name>
</gene>
<dbReference type="EMBL" id="LN856617">
    <property type="protein sequence ID" value="CDP91880.1"/>
    <property type="molecule type" value="Genomic_DNA"/>
</dbReference>
<dbReference type="WormBase" id="Bm8734">
    <property type="protein sequence ID" value="BM40282"/>
    <property type="gene ID" value="WBGene00228995"/>
</dbReference>
<proteinExistence type="predicted"/>
<reference evidence="1" key="1">
    <citation type="journal article" date="2007" name="Science">
        <title>Draft genome of the filarial nematode parasite Brugia malayi.</title>
        <authorList>
            <person name="Ghedin E."/>
            <person name="Wang S."/>
            <person name="Spiro D."/>
            <person name="Caler E."/>
            <person name="Zhao Q."/>
            <person name="Crabtree J."/>
            <person name="Allen J.E."/>
            <person name="Delcher A.L."/>
            <person name="Guiliano D.B."/>
            <person name="Miranda-Saavedra D."/>
            <person name="Angiuoli S.V."/>
            <person name="Creasy T."/>
            <person name="Amedeo P."/>
            <person name="Haas B."/>
            <person name="El-Sayed N.M."/>
            <person name="Wortman J.R."/>
            <person name="Feldblyum T."/>
            <person name="Tallon L."/>
            <person name="Schatz M."/>
            <person name="Shumway M."/>
            <person name="Koo H."/>
            <person name="Salzberg S.L."/>
            <person name="Schobel S."/>
            <person name="Pertea M."/>
            <person name="Pop M."/>
            <person name="White O."/>
            <person name="Barton G.J."/>
            <person name="Carlow C.K."/>
            <person name="Crawford M.J."/>
            <person name="Daub J."/>
            <person name="Dimmic M.W."/>
            <person name="Estes C.F."/>
            <person name="Foster J.M."/>
            <person name="Ganatra M."/>
            <person name="Gregory W.F."/>
            <person name="Johnson N.M."/>
            <person name="Jin J."/>
            <person name="Komuniecki R."/>
            <person name="Korf I."/>
            <person name="Kumar S."/>
            <person name="Laney S."/>
            <person name="Li B.W."/>
            <person name="Li W."/>
            <person name="Lindblom T.H."/>
            <person name="Lustigman S."/>
            <person name="Ma D."/>
            <person name="Maina C.V."/>
            <person name="Martin D.M."/>
            <person name="McCarter J.P."/>
            <person name="McReynolds L."/>
            <person name="Mitreva M."/>
            <person name="Nutman T.B."/>
            <person name="Parkinson J."/>
            <person name="Peregrin-Alvarez J.M."/>
            <person name="Poole C."/>
            <person name="Ren Q."/>
            <person name="Saunders L."/>
            <person name="Sluder A.E."/>
            <person name="Smith K."/>
            <person name="Stanke M."/>
            <person name="Unnasch T.R."/>
            <person name="Ware J."/>
            <person name="Wei A.D."/>
            <person name="Weil G."/>
            <person name="Williams D.J."/>
            <person name="Zhang Y."/>
            <person name="Williams S.A."/>
            <person name="Fraser-Liggett C."/>
            <person name="Slatko B."/>
            <person name="Blaxter M.L."/>
            <person name="Scott A.L."/>
        </authorList>
    </citation>
    <scope>NUCLEOTIDE SEQUENCE</scope>
    <source>
        <strain evidence="1">FR3</strain>
    </source>
</reference>
<accession>A0A0J9XNF3</accession>
<dbReference type="AlphaFoldDB" id="A0A0J9XNF3"/>
<organism evidence="1">
    <name type="scientific">Brugia malayi</name>
    <name type="common">Filarial nematode worm</name>
    <dbReference type="NCBI Taxonomy" id="6279"/>
    <lineage>
        <taxon>Eukaryota</taxon>
        <taxon>Metazoa</taxon>
        <taxon>Ecdysozoa</taxon>
        <taxon>Nematoda</taxon>
        <taxon>Chromadorea</taxon>
        <taxon>Rhabditida</taxon>
        <taxon>Spirurina</taxon>
        <taxon>Spiruromorpha</taxon>
        <taxon>Filarioidea</taxon>
        <taxon>Onchocercidae</taxon>
        <taxon>Brugia</taxon>
    </lineage>
</organism>